<dbReference type="EMBL" id="AE016818">
    <property type="protein sequence ID" value="AAS52515.1"/>
    <property type="molecule type" value="Genomic_DNA"/>
</dbReference>
<dbReference type="InterPro" id="IPR004839">
    <property type="entry name" value="Aminotransferase_I/II_large"/>
</dbReference>
<reference evidence="8" key="2">
    <citation type="journal article" date="2013" name="G3 (Bethesda)">
        <title>Genomes of Ashbya fungi isolated from insects reveal four mating-type loci, numerous translocations, lack of transposons, and distinct gene duplications.</title>
        <authorList>
            <person name="Dietrich F.S."/>
            <person name="Voegeli S."/>
            <person name="Kuo S."/>
            <person name="Philippsen P."/>
        </authorList>
    </citation>
    <scope>GENOME REANNOTATION</scope>
    <source>
        <strain evidence="8">ATCC 10895 / CBS 109.51 / FGSC 9923 / NRRL Y-1056</strain>
    </source>
</reference>
<keyword evidence="4" id="KW-0808">Transferase</keyword>
<dbReference type="InterPro" id="IPR015421">
    <property type="entry name" value="PyrdxlP-dep_Trfase_major"/>
</dbReference>
<dbReference type="FunFam" id="3.40.640.10:FF:000024">
    <property type="entry name" value="Kynurenine--oxoglutarate transaminase 3"/>
    <property type="match status" value="1"/>
</dbReference>
<dbReference type="FunCoup" id="Q758C2">
    <property type="interactions" value="426"/>
</dbReference>
<keyword evidence="8" id="KW-1185">Reference proteome</keyword>
<dbReference type="eggNOG" id="KOG0257">
    <property type="taxonomic scope" value="Eukaryota"/>
</dbReference>
<evidence type="ECO:0000256" key="1">
    <source>
        <dbReference type="ARBA" id="ARBA00001933"/>
    </source>
</evidence>
<gene>
    <name evidence="7" type="ORF">AGOS_AEL170C</name>
</gene>
<proteinExistence type="inferred from homology"/>
<dbReference type="InterPro" id="IPR051326">
    <property type="entry name" value="Kynurenine-oxoglutarate_AT"/>
</dbReference>
<dbReference type="GeneID" id="4620876"/>
<comment type="cofactor">
    <cofactor evidence="1">
        <name>pyridoxal 5'-phosphate</name>
        <dbReference type="ChEBI" id="CHEBI:597326"/>
    </cofactor>
</comment>
<organism evidence="7 8">
    <name type="scientific">Eremothecium gossypii (strain ATCC 10895 / CBS 109.51 / FGSC 9923 / NRRL Y-1056)</name>
    <name type="common">Yeast</name>
    <name type="synonym">Ashbya gossypii</name>
    <dbReference type="NCBI Taxonomy" id="284811"/>
    <lineage>
        <taxon>Eukaryota</taxon>
        <taxon>Fungi</taxon>
        <taxon>Dikarya</taxon>
        <taxon>Ascomycota</taxon>
        <taxon>Saccharomycotina</taxon>
        <taxon>Saccharomycetes</taxon>
        <taxon>Saccharomycetales</taxon>
        <taxon>Saccharomycetaceae</taxon>
        <taxon>Eremothecium</taxon>
    </lineage>
</organism>
<dbReference type="PANTHER" id="PTHR43807:SF20">
    <property type="entry name" value="FI04487P"/>
    <property type="match status" value="1"/>
</dbReference>
<evidence type="ECO:0000256" key="2">
    <source>
        <dbReference type="ARBA" id="ARBA00007441"/>
    </source>
</evidence>
<dbReference type="Gene3D" id="3.90.1150.10">
    <property type="entry name" value="Aspartate Aminotransferase, domain 1"/>
    <property type="match status" value="1"/>
</dbReference>
<dbReference type="OMA" id="PRDFKLC"/>
<dbReference type="KEGG" id="ago:AGOS_AEL170C"/>
<dbReference type="STRING" id="284811.Q758C2"/>
<keyword evidence="5" id="KW-0663">Pyridoxal phosphate</keyword>
<sequence length="458" mass="51220">MNISEAGRLLGHSRLRHIPGRRYNSMGKIRGNNYFAETTRDVWTIINEAAAKAAAESVANGGSGAGKGMKVLNLGQGFFSYSPPDFAIAGAQRALENAMNNQYAPTRGRPALVEALLKLYRPMYGDLAAENVQVTTGANEGIFACLAGLVNPGDEVIVFEPFFDQYIPNIELLGGVVRYVPIRPPAELSKRVTEGTEWVIDYDMLRQTINEKTKAVIINSPHNPIGKVFTREELLKLGNICVEKGIYIISDEVYEHLYFTDEFTRIATLSEEISQHTLTVGSAGKSFAATGWRIGWVISRNKELLALASKAHVRICFSSPAPLQEACAVAIEHALKTTYYADTRAAYQKKYERFQKPFDDLGLPYTRAEGSYFLLVDFSRLPLPADYHFPEELADKGRDFRVAYWLINELGLVAIPCSSFFIPDHREASENMLRFAICKDDTYLDEAIERLMVLKNYL</sequence>
<dbReference type="Pfam" id="PF00155">
    <property type="entry name" value="Aminotran_1_2"/>
    <property type="match status" value="1"/>
</dbReference>
<keyword evidence="3" id="KW-0032">Aminotransferase</keyword>
<dbReference type="GO" id="GO:0005739">
    <property type="term" value="C:mitochondrion"/>
    <property type="evidence" value="ECO:0000318"/>
    <property type="project" value="GO_Central"/>
</dbReference>
<evidence type="ECO:0000256" key="5">
    <source>
        <dbReference type="ARBA" id="ARBA00022898"/>
    </source>
</evidence>
<dbReference type="InterPro" id="IPR004838">
    <property type="entry name" value="NHTrfase_class1_PyrdxlP-BS"/>
</dbReference>
<dbReference type="GO" id="GO:0030170">
    <property type="term" value="F:pyridoxal phosphate binding"/>
    <property type="evidence" value="ECO:0007669"/>
    <property type="project" value="InterPro"/>
</dbReference>
<dbReference type="PROSITE" id="PS00105">
    <property type="entry name" value="AA_TRANSFER_CLASS_1"/>
    <property type="match status" value="1"/>
</dbReference>
<evidence type="ECO:0000256" key="4">
    <source>
        <dbReference type="ARBA" id="ARBA00022679"/>
    </source>
</evidence>
<reference evidence="7 8" key="1">
    <citation type="journal article" date="2004" name="Science">
        <title>The Ashbya gossypii genome as a tool for mapping the ancient Saccharomyces cerevisiae genome.</title>
        <authorList>
            <person name="Dietrich F.S."/>
            <person name="Voegeli S."/>
            <person name="Brachat S."/>
            <person name="Lerch A."/>
            <person name="Gates K."/>
            <person name="Steiner S."/>
            <person name="Mohr C."/>
            <person name="Pohlmann R."/>
            <person name="Luedi P."/>
            <person name="Choi S."/>
            <person name="Wing R.A."/>
            <person name="Flavier A."/>
            <person name="Gaffney T.D."/>
            <person name="Philippsen P."/>
        </authorList>
    </citation>
    <scope>NUCLEOTIDE SEQUENCE [LARGE SCALE GENOMIC DNA]</scope>
    <source>
        <strain evidence="8">ATCC 10895 / CBS 109.51 / FGSC 9923 / NRRL Y-1056</strain>
    </source>
</reference>
<dbReference type="Proteomes" id="UP000000591">
    <property type="component" value="Chromosome V"/>
</dbReference>
<dbReference type="OrthoDB" id="2414662at2759"/>
<comment type="similarity">
    <text evidence="2">Belongs to the class-I pyridoxal-phosphate-dependent aminotransferase family.</text>
</comment>
<dbReference type="CDD" id="cd00609">
    <property type="entry name" value="AAT_like"/>
    <property type="match status" value="1"/>
</dbReference>
<dbReference type="SUPFAM" id="SSF53383">
    <property type="entry name" value="PLP-dependent transferases"/>
    <property type="match status" value="1"/>
</dbReference>
<protein>
    <submittedName>
        <fullName evidence="7">AEL170Cp</fullName>
    </submittedName>
</protein>
<dbReference type="AlphaFoldDB" id="Q758C2"/>
<accession>Q758C2</accession>
<evidence type="ECO:0000259" key="6">
    <source>
        <dbReference type="Pfam" id="PF00155"/>
    </source>
</evidence>
<evidence type="ECO:0000313" key="8">
    <source>
        <dbReference type="Proteomes" id="UP000000591"/>
    </source>
</evidence>
<dbReference type="InterPro" id="IPR015424">
    <property type="entry name" value="PyrdxlP-dep_Trfase"/>
</dbReference>
<dbReference type="GO" id="GO:0016212">
    <property type="term" value="F:kynurenine-oxoglutarate transaminase activity"/>
    <property type="evidence" value="ECO:0000318"/>
    <property type="project" value="GO_Central"/>
</dbReference>
<dbReference type="Gene3D" id="3.40.640.10">
    <property type="entry name" value="Type I PLP-dependent aspartate aminotransferase-like (Major domain)"/>
    <property type="match status" value="1"/>
</dbReference>
<feature type="domain" description="Aminotransferase class I/classII large" evidence="6">
    <location>
        <begin position="70"/>
        <end position="451"/>
    </location>
</feature>
<dbReference type="InParanoid" id="Q758C2"/>
<dbReference type="GO" id="GO:0005737">
    <property type="term" value="C:cytoplasm"/>
    <property type="evidence" value="ECO:0000318"/>
    <property type="project" value="GO_Central"/>
</dbReference>
<evidence type="ECO:0000256" key="3">
    <source>
        <dbReference type="ARBA" id="ARBA00022576"/>
    </source>
</evidence>
<dbReference type="PANTHER" id="PTHR43807">
    <property type="entry name" value="FI04487P"/>
    <property type="match status" value="1"/>
</dbReference>
<dbReference type="InterPro" id="IPR015422">
    <property type="entry name" value="PyrdxlP-dep_Trfase_small"/>
</dbReference>
<name>Q758C2_EREGS</name>
<dbReference type="RefSeq" id="NP_984691.1">
    <property type="nucleotide sequence ID" value="NM_210044.1"/>
</dbReference>
<dbReference type="HOGENOM" id="CLU_017584_4_0_1"/>
<evidence type="ECO:0000313" key="7">
    <source>
        <dbReference type="EMBL" id="AAS52515.1"/>
    </source>
</evidence>